<dbReference type="InParanoid" id="H0EEB0"/>
<protein>
    <submittedName>
        <fullName evidence="1">Uncharacterized protein</fullName>
    </submittedName>
</protein>
<accession>H0EEB0</accession>
<organism evidence="1 2">
    <name type="scientific">Glarea lozoyensis (strain ATCC 74030 / MF5533)</name>
    <dbReference type="NCBI Taxonomy" id="1104152"/>
    <lineage>
        <taxon>Eukaryota</taxon>
        <taxon>Fungi</taxon>
        <taxon>Dikarya</taxon>
        <taxon>Ascomycota</taxon>
        <taxon>Pezizomycotina</taxon>
        <taxon>Leotiomycetes</taxon>
        <taxon>Helotiales</taxon>
        <taxon>Helotiaceae</taxon>
        <taxon>Glarea</taxon>
    </lineage>
</organism>
<proteinExistence type="predicted"/>
<name>H0EEB0_GLAL7</name>
<evidence type="ECO:0000313" key="1">
    <source>
        <dbReference type="EMBL" id="EHL03169.1"/>
    </source>
</evidence>
<dbReference type="Proteomes" id="UP000005446">
    <property type="component" value="Unassembled WGS sequence"/>
</dbReference>
<evidence type="ECO:0000313" key="2">
    <source>
        <dbReference type="Proteomes" id="UP000005446"/>
    </source>
</evidence>
<dbReference type="HOGENOM" id="CLU_1758989_0_0_1"/>
<gene>
    <name evidence="1" type="ORF">M7I_0784</name>
</gene>
<dbReference type="EMBL" id="AGUE01000013">
    <property type="protein sequence ID" value="EHL03169.1"/>
    <property type="molecule type" value="Genomic_DNA"/>
</dbReference>
<reference evidence="1 2" key="1">
    <citation type="journal article" date="2012" name="Eukaryot. Cell">
        <title>Genome sequence of the fungus Glarea lozoyensis: the first genome sequence of a species from the Helotiaceae family.</title>
        <authorList>
            <person name="Youssar L."/>
            <person name="Gruening B.A."/>
            <person name="Erxleben A."/>
            <person name="Guenther S."/>
            <person name="Huettel W."/>
        </authorList>
    </citation>
    <scope>NUCLEOTIDE SEQUENCE [LARGE SCALE GENOMIC DNA]</scope>
    <source>
        <strain evidence="2">ATCC 74030 / MF5533</strain>
    </source>
</reference>
<comment type="caution">
    <text evidence="1">The sequence shown here is derived from an EMBL/GenBank/DDBJ whole genome shotgun (WGS) entry which is preliminary data.</text>
</comment>
<sequence length="148" mass="16459">MFVEIVVHGRQVLFFVALFASPEYTLSENASANSLLAMTSRDPDPFILLPEAPNKSVLSRYFTCTHSTSALISSPRLYPPLPKRAPYSRRLDTWSALFHGTMPDQTPAPIAAVQTDMSDLGGNIDINLVDTRLQRYAYPFPVTRTPEA</sequence>
<keyword evidence="2" id="KW-1185">Reference proteome</keyword>
<dbReference type="AlphaFoldDB" id="H0EEB0"/>